<dbReference type="STRING" id="83656.B1H18_17670"/>
<evidence type="ECO:0000256" key="1">
    <source>
        <dbReference type="ARBA" id="ARBA00022898"/>
    </source>
</evidence>
<dbReference type="GO" id="GO:0008483">
    <property type="term" value="F:transaminase activity"/>
    <property type="evidence" value="ECO:0007669"/>
    <property type="project" value="UniProtKB-KW"/>
</dbReference>
<keyword evidence="3" id="KW-0808">Transferase</keyword>
<dbReference type="Pfam" id="PF00266">
    <property type="entry name" value="Aminotran_5"/>
    <property type="match status" value="1"/>
</dbReference>
<dbReference type="PANTHER" id="PTHR43092">
    <property type="entry name" value="L-CYSTEINE DESULFHYDRASE"/>
    <property type="match status" value="1"/>
</dbReference>
<dbReference type="InterPro" id="IPR000192">
    <property type="entry name" value="Aminotrans_V_dom"/>
</dbReference>
<reference evidence="3 4" key="1">
    <citation type="submission" date="2017-02" db="EMBL/GenBank/DDBJ databases">
        <title>Draft Genome Sequence of Streptomyces tsukubaensis F601, a Producer of the immunosuppressant tacrolimus FK506.</title>
        <authorList>
            <person name="Zong G."/>
            <person name="Zhong C."/>
            <person name="Fu J."/>
            <person name="Qin R."/>
            <person name="Cao G."/>
        </authorList>
    </citation>
    <scope>NUCLEOTIDE SEQUENCE [LARGE SCALE GENOMIC DNA]</scope>
    <source>
        <strain evidence="3 4">F601</strain>
    </source>
</reference>
<dbReference type="SUPFAM" id="SSF53383">
    <property type="entry name" value="PLP-dependent transferases"/>
    <property type="match status" value="1"/>
</dbReference>
<feature type="domain" description="Aminotransferase class V" evidence="2">
    <location>
        <begin position="14"/>
        <end position="338"/>
    </location>
</feature>
<protein>
    <submittedName>
        <fullName evidence="3">Aminotransferase class V</fullName>
    </submittedName>
</protein>
<sequence>MEANPDAWFRQLPDRIARARGDIAAFLRVPAGHLAFVPNASAGVSTVLNSSVLPPGGRILLSDHGYGSVAMGARRAAARAGLRVETVHVPLDADDEAVESAFARALTGDGATPAGATLVIVDQITSPTARLFPVAAVVRRAHLAGARVLVDGAHAPGMLADPLAHAGDADFWTGNLHKWACAPRGTAALVARGPHGRELTPLTDSWGAQEPFPANFDHQGTLDLTSWLSAADATGFIEARYGWDRARAHMSRLAGLAQATLARALRQDLTGVTVGEAPAMRLVPLPAGLATEPLCAAELQRHIARETGCETSITSWDGRGFLRLSAHLYNTPEDYEYLAELLPGCL</sequence>
<dbReference type="Gene3D" id="3.40.640.10">
    <property type="entry name" value="Type I PLP-dependent aspartate aminotransferase-like (Major domain)"/>
    <property type="match status" value="1"/>
</dbReference>
<evidence type="ECO:0000313" key="4">
    <source>
        <dbReference type="Proteomes" id="UP000190539"/>
    </source>
</evidence>
<comment type="caution">
    <text evidence="3">The sequence shown here is derived from an EMBL/GenBank/DDBJ whole genome shotgun (WGS) entry which is preliminary data.</text>
</comment>
<dbReference type="Proteomes" id="UP000190539">
    <property type="component" value="Unassembled WGS sequence"/>
</dbReference>
<dbReference type="EMBL" id="MVFC01000013">
    <property type="protein sequence ID" value="OON78092.1"/>
    <property type="molecule type" value="Genomic_DNA"/>
</dbReference>
<keyword evidence="1" id="KW-0663">Pyridoxal phosphate</keyword>
<dbReference type="Gene3D" id="3.90.1150.10">
    <property type="entry name" value="Aspartate Aminotransferase, domain 1"/>
    <property type="match status" value="1"/>
</dbReference>
<evidence type="ECO:0000259" key="2">
    <source>
        <dbReference type="Pfam" id="PF00266"/>
    </source>
</evidence>
<evidence type="ECO:0000313" key="3">
    <source>
        <dbReference type="EMBL" id="OON78092.1"/>
    </source>
</evidence>
<keyword evidence="3" id="KW-0032">Aminotransferase</keyword>
<dbReference type="InterPro" id="IPR015424">
    <property type="entry name" value="PyrdxlP-dep_Trfase"/>
</dbReference>
<name>A0A1V4A8K0_9ACTN</name>
<dbReference type="PANTHER" id="PTHR43092:SF2">
    <property type="entry name" value="HERCYNYLCYSTEINE SULFOXIDE LYASE"/>
    <property type="match status" value="1"/>
</dbReference>
<gene>
    <name evidence="3" type="ORF">B1H18_17670</name>
</gene>
<dbReference type="InterPro" id="IPR015422">
    <property type="entry name" value="PyrdxlP-dep_Trfase_small"/>
</dbReference>
<dbReference type="InterPro" id="IPR015421">
    <property type="entry name" value="PyrdxlP-dep_Trfase_major"/>
</dbReference>
<dbReference type="AlphaFoldDB" id="A0A1V4A8K0"/>
<organism evidence="3 4">
    <name type="scientific">Streptomyces tsukubensis</name>
    <dbReference type="NCBI Taxonomy" id="83656"/>
    <lineage>
        <taxon>Bacteria</taxon>
        <taxon>Bacillati</taxon>
        <taxon>Actinomycetota</taxon>
        <taxon>Actinomycetes</taxon>
        <taxon>Kitasatosporales</taxon>
        <taxon>Streptomycetaceae</taxon>
        <taxon>Streptomyces</taxon>
    </lineage>
</organism>
<proteinExistence type="predicted"/>
<keyword evidence="4" id="KW-1185">Reference proteome</keyword>
<accession>A0A1V4A8K0</accession>